<organism evidence="1 2">
    <name type="scientific">Chromobacterium vaccinii</name>
    <dbReference type="NCBI Taxonomy" id="1108595"/>
    <lineage>
        <taxon>Bacteria</taxon>
        <taxon>Pseudomonadati</taxon>
        <taxon>Pseudomonadota</taxon>
        <taxon>Betaproteobacteria</taxon>
        <taxon>Neisseriales</taxon>
        <taxon>Chromobacteriaceae</taxon>
        <taxon>Chromobacterium</taxon>
    </lineage>
</organism>
<name>A0A1D9LLJ2_9NEIS</name>
<dbReference type="RefSeq" id="WP_046159180.1">
    <property type="nucleotide sequence ID" value="NZ_CP017707.1"/>
</dbReference>
<evidence type="ECO:0000313" key="2">
    <source>
        <dbReference type="Proteomes" id="UP000178776"/>
    </source>
</evidence>
<proteinExistence type="predicted"/>
<dbReference type="GeneID" id="68843585"/>
<dbReference type="EMBL" id="CP017707">
    <property type="protein sequence ID" value="AOZ52146.1"/>
    <property type="molecule type" value="Genomic_DNA"/>
</dbReference>
<dbReference type="AlphaFoldDB" id="A0A1D9LLJ2"/>
<reference evidence="1 2" key="1">
    <citation type="submission" date="2016-10" db="EMBL/GenBank/DDBJ databases">
        <title>Chromobacterium muskegensis sp. nov., an insecticidal bacterium isolated from Sphagnum bogs.</title>
        <authorList>
            <person name="Sparks M.E."/>
            <person name="Blackburn M.B."/>
            <person name="Gundersen-Rindal D.E."/>
            <person name="Mitchell A."/>
            <person name="Farrar R."/>
            <person name="Kuhar D."/>
        </authorList>
    </citation>
    <scope>NUCLEOTIDE SEQUENCE [LARGE SCALE GENOMIC DNA]</scope>
    <source>
        <strain evidence="1 2">21-1</strain>
    </source>
</reference>
<protein>
    <recommendedName>
        <fullName evidence="3">EscE/YscE/SsaE family type III secretion system needle protein co-chaperone</fullName>
    </recommendedName>
</protein>
<dbReference type="InterPro" id="IPR012671">
    <property type="entry name" value="T3SS_PscE/YscE"/>
</dbReference>
<dbReference type="KEGG" id="cvc:BKX93_20505"/>
<evidence type="ECO:0000313" key="1">
    <source>
        <dbReference type="EMBL" id="AOZ52146.1"/>
    </source>
</evidence>
<dbReference type="Pfam" id="PF08988">
    <property type="entry name" value="T3SS_needle_E"/>
    <property type="match status" value="1"/>
</dbReference>
<gene>
    <name evidence="1" type="ORF">BKX93_20505</name>
</gene>
<dbReference type="STRING" id="1108595.BKX93_20505"/>
<dbReference type="Proteomes" id="UP000178776">
    <property type="component" value="Chromosome"/>
</dbReference>
<evidence type="ECO:0008006" key="3">
    <source>
        <dbReference type="Google" id="ProtNLM"/>
    </source>
</evidence>
<accession>A0A1D9LLJ2</accession>
<sequence>MHTLTELEDTLAADPNGRDLGRMLAALAAEAADLGLRQRQPQSAAAYAKLERQRLACLAAMRVVDTVWHRRHRAAAQLR</sequence>